<reference evidence="2 3" key="2">
    <citation type="submission" date="2020-02" db="EMBL/GenBank/DDBJ databases">
        <title>Candidatus Galacturonibacter soehngenii shows hetero-acetogenic catabolism of galacturonic acid but lacks a canonical carbon monoxide dehydrogenase/acetyl-CoA synthase complex.</title>
        <authorList>
            <person name="Diender M."/>
            <person name="Stouten G.R."/>
            <person name="Petersen J.F."/>
            <person name="Nielsen P.H."/>
            <person name="Dueholm M.S."/>
            <person name="Pronk J.T."/>
            <person name="Van Loosdrecht M.C.M."/>
        </authorList>
    </citation>
    <scope>NUCLEOTIDE SEQUENCE [LARGE SCALE GENOMIC DNA]</scope>
    <source>
        <strain evidence="2">GalUA</strain>
    </source>
</reference>
<proteinExistence type="predicted"/>
<keyword evidence="3" id="KW-1185">Reference proteome</keyword>
<dbReference type="EMBL" id="WAGX01000007">
    <property type="protein sequence ID" value="KAB1435875.1"/>
    <property type="molecule type" value="Genomic_DNA"/>
</dbReference>
<evidence type="ECO:0000256" key="1">
    <source>
        <dbReference type="SAM" id="MobiDB-lite"/>
    </source>
</evidence>
<dbReference type="Proteomes" id="UP000461768">
    <property type="component" value="Unassembled WGS sequence"/>
</dbReference>
<evidence type="ECO:0008006" key="4">
    <source>
        <dbReference type="Google" id="ProtNLM"/>
    </source>
</evidence>
<comment type="caution">
    <text evidence="2">The sequence shown here is derived from an EMBL/GenBank/DDBJ whole genome shotgun (WGS) entry which is preliminary data.</text>
</comment>
<sequence length="444" mass="48687">MRKQTKLLYIITTMLLLGGCQRINLNTQTNLIEEVKQEEVSWAERYDSEDTGIVVGIDEKKQTITVKKIDSGVKLNLNYTGATNVTDKYESVLAMKQISVGEIVNVYYNKDDSIARKVVISSDAWEYTEVLDLSYDQTEKIIYIAGEKYRYGDSLTLISNEKEGNLLDLSPIDVVTIKGINKRICSIIVTRGHGYISLENDETFIDGWIDVGQESARPITKDMIVVASEGNHKVTVAKDGAGGTKSVTVRRNEKVVVDVSDLKSETKKSGSIKFNITPENASLYIDGVKTDYSELVVLEYGIHRILVKTDGNDDFSQTIVVGSSYSEIDINASKTSKASGSGNQSSTGTKTGSSEKNNSNTNTNNNNTGNVNTQTKVPGTNQTDVPSTNTNNNNINNGTNNKGNNNTNKTDTKTQNDSTDYLKSETDNSIDEVITGVIKDILSN</sequence>
<dbReference type="RefSeq" id="WP_151147543.1">
    <property type="nucleotide sequence ID" value="NZ_WAGX01000007.1"/>
</dbReference>
<accession>A0A7V7QID7</accession>
<organism evidence="2 3">
    <name type="scientific">Candidatus Galacturonatibacter soehngenii</name>
    <dbReference type="NCBI Taxonomy" id="2307010"/>
    <lineage>
        <taxon>Bacteria</taxon>
        <taxon>Bacillati</taxon>
        <taxon>Bacillota</taxon>
        <taxon>Clostridia</taxon>
        <taxon>Lachnospirales</taxon>
        <taxon>Lachnospiraceae</taxon>
        <taxon>Candidatus Galacturonatibacter</taxon>
    </lineage>
</organism>
<dbReference type="OrthoDB" id="9769893at2"/>
<reference evidence="2 3" key="1">
    <citation type="submission" date="2019-09" db="EMBL/GenBank/DDBJ databases">
        <authorList>
            <person name="Valk L.C."/>
        </authorList>
    </citation>
    <scope>NUCLEOTIDE SEQUENCE [LARGE SCALE GENOMIC DNA]</scope>
    <source>
        <strain evidence="2">GalUA</strain>
    </source>
</reference>
<feature type="compositionally biased region" description="Polar residues" evidence="1">
    <location>
        <begin position="377"/>
        <end position="387"/>
    </location>
</feature>
<dbReference type="PROSITE" id="PS51257">
    <property type="entry name" value="PROKAR_LIPOPROTEIN"/>
    <property type="match status" value="1"/>
</dbReference>
<feature type="region of interest" description="Disordered" evidence="1">
    <location>
        <begin position="333"/>
        <end position="423"/>
    </location>
</feature>
<feature type="compositionally biased region" description="Low complexity" evidence="1">
    <location>
        <begin position="339"/>
        <end position="376"/>
    </location>
</feature>
<evidence type="ECO:0000313" key="3">
    <source>
        <dbReference type="Proteomes" id="UP000461768"/>
    </source>
</evidence>
<protein>
    <recommendedName>
        <fullName evidence="4">PEGA domain-containing protein</fullName>
    </recommendedName>
</protein>
<dbReference type="AlphaFoldDB" id="A0A7V7QID7"/>
<gene>
    <name evidence="2" type="ORF">F7O84_15985</name>
</gene>
<evidence type="ECO:0000313" key="2">
    <source>
        <dbReference type="EMBL" id="KAB1435875.1"/>
    </source>
</evidence>
<feature type="compositionally biased region" description="Basic and acidic residues" evidence="1">
    <location>
        <begin position="410"/>
        <end position="423"/>
    </location>
</feature>
<name>A0A7V7QID7_9FIRM</name>
<feature type="compositionally biased region" description="Low complexity" evidence="1">
    <location>
        <begin position="388"/>
        <end position="409"/>
    </location>
</feature>